<dbReference type="PANTHER" id="PTHR22937">
    <property type="entry name" value="E3 UBIQUITIN-PROTEIN LIGASE RNF165"/>
    <property type="match status" value="1"/>
</dbReference>
<dbReference type="InterPro" id="IPR013083">
    <property type="entry name" value="Znf_RING/FYVE/PHD"/>
</dbReference>
<organism evidence="11 12">
    <name type="scientific">Rhynchospora breviuscula</name>
    <dbReference type="NCBI Taxonomy" id="2022672"/>
    <lineage>
        <taxon>Eukaryota</taxon>
        <taxon>Viridiplantae</taxon>
        <taxon>Streptophyta</taxon>
        <taxon>Embryophyta</taxon>
        <taxon>Tracheophyta</taxon>
        <taxon>Spermatophyta</taxon>
        <taxon>Magnoliopsida</taxon>
        <taxon>Liliopsida</taxon>
        <taxon>Poales</taxon>
        <taxon>Cyperaceae</taxon>
        <taxon>Cyperoideae</taxon>
        <taxon>Rhynchosporeae</taxon>
        <taxon>Rhynchospora</taxon>
    </lineage>
</organism>
<dbReference type="SMART" id="SM00184">
    <property type="entry name" value="RING"/>
    <property type="match status" value="1"/>
</dbReference>
<evidence type="ECO:0000313" key="11">
    <source>
        <dbReference type="EMBL" id="KAJ1697997.1"/>
    </source>
</evidence>
<feature type="compositionally biased region" description="Low complexity" evidence="9">
    <location>
        <begin position="99"/>
        <end position="119"/>
    </location>
</feature>
<dbReference type="Proteomes" id="UP001151287">
    <property type="component" value="Unassembled WGS sequence"/>
</dbReference>
<dbReference type="EMBL" id="JAMQYH010000002">
    <property type="protein sequence ID" value="KAJ1697997.1"/>
    <property type="molecule type" value="Genomic_DNA"/>
</dbReference>
<evidence type="ECO:0000313" key="12">
    <source>
        <dbReference type="Proteomes" id="UP001151287"/>
    </source>
</evidence>
<feature type="compositionally biased region" description="Polar residues" evidence="9">
    <location>
        <begin position="78"/>
        <end position="98"/>
    </location>
</feature>
<keyword evidence="5 8" id="KW-0863">Zinc-finger</keyword>
<reference evidence="11" key="1">
    <citation type="journal article" date="2022" name="Cell">
        <title>Repeat-based holocentromeres influence genome architecture and karyotype evolution.</title>
        <authorList>
            <person name="Hofstatter P.G."/>
            <person name="Thangavel G."/>
            <person name="Lux T."/>
            <person name="Neumann P."/>
            <person name="Vondrak T."/>
            <person name="Novak P."/>
            <person name="Zhang M."/>
            <person name="Costa L."/>
            <person name="Castellani M."/>
            <person name="Scott A."/>
            <person name="Toegelov H."/>
            <person name="Fuchs J."/>
            <person name="Mata-Sucre Y."/>
            <person name="Dias Y."/>
            <person name="Vanzela A.L.L."/>
            <person name="Huettel B."/>
            <person name="Almeida C.C.S."/>
            <person name="Simkova H."/>
            <person name="Souza G."/>
            <person name="Pedrosa-Harand A."/>
            <person name="Macas J."/>
            <person name="Mayer K.F.X."/>
            <person name="Houben A."/>
            <person name="Marques A."/>
        </authorList>
    </citation>
    <scope>NUCLEOTIDE SEQUENCE</scope>
    <source>
        <strain evidence="11">RhyBre1mFocal</strain>
    </source>
</reference>
<dbReference type="AlphaFoldDB" id="A0A9Q0CPX2"/>
<evidence type="ECO:0000256" key="1">
    <source>
        <dbReference type="ARBA" id="ARBA00000900"/>
    </source>
</evidence>
<evidence type="ECO:0000256" key="4">
    <source>
        <dbReference type="ARBA" id="ARBA00022723"/>
    </source>
</evidence>
<dbReference type="GO" id="GO:0008270">
    <property type="term" value="F:zinc ion binding"/>
    <property type="evidence" value="ECO:0007669"/>
    <property type="project" value="UniProtKB-KW"/>
</dbReference>
<dbReference type="SUPFAM" id="SSF57850">
    <property type="entry name" value="RING/U-box"/>
    <property type="match status" value="1"/>
</dbReference>
<feature type="domain" description="RING-type" evidence="10">
    <location>
        <begin position="273"/>
        <end position="314"/>
    </location>
</feature>
<dbReference type="EC" id="2.3.2.27" evidence="2"/>
<dbReference type="Pfam" id="PF13639">
    <property type="entry name" value="zf-RING_2"/>
    <property type="match status" value="1"/>
</dbReference>
<keyword evidence="12" id="KW-1185">Reference proteome</keyword>
<evidence type="ECO:0000256" key="5">
    <source>
        <dbReference type="ARBA" id="ARBA00022771"/>
    </source>
</evidence>
<dbReference type="PANTHER" id="PTHR22937:SF161">
    <property type="entry name" value="RING-TYPE E3 UBIQUITIN TRANSFERASE"/>
    <property type="match status" value="1"/>
</dbReference>
<gene>
    <name evidence="11" type="ORF">LUZ63_006509</name>
</gene>
<dbReference type="GO" id="GO:0061630">
    <property type="term" value="F:ubiquitin protein ligase activity"/>
    <property type="evidence" value="ECO:0007669"/>
    <property type="project" value="UniProtKB-EC"/>
</dbReference>
<dbReference type="InterPro" id="IPR001841">
    <property type="entry name" value="Znf_RING"/>
</dbReference>
<evidence type="ECO:0000256" key="2">
    <source>
        <dbReference type="ARBA" id="ARBA00012483"/>
    </source>
</evidence>
<sequence length="321" mass="36634">MEEHMGRRTVGGLILTRAGSILVFRDEKENSSHSNKRNQDHPKKCKQVHIQSSQKRNAEPSKRTNSTSHAETRGKNVNLASRINKRVSSITKTVSQIQGSLRGRNGNSRGTDSSSSSSTVIKRQEERLVGNGDGILSRQERNGHLHGNLFRRPNERRVAPYYEERGVNVSHTSTEDDIAYWNFNIDDTSERFLEQETSSFLDDRSWPDHHREMRMDIDDMSYEELVAFCERIGTVNTGLSEAALSECLERSLYAQTNSQLNLVGTKEEGDIKCIICQEEYNFGEEVGKMLCKHFYHVNCIHQWLRLKNWCPICKALASPSS</sequence>
<comment type="caution">
    <text evidence="11">The sequence shown here is derived from an EMBL/GenBank/DDBJ whole genome shotgun (WGS) entry which is preliminary data.</text>
</comment>
<dbReference type="InterPro" id="IPR045191">
    <property type="entry name" value="MBR1/2-like"/>
</dbReference>
<name>A0A9Q0CPX2_9POAL</name>
<evidence type="ECO:0000256" key="8">
    <source>
        <dbReference type="PROSITE-ProRule" id="PRU00175"/>
    </source>
</evidence>
<evidence type="ECO:0000256" key="9">
    <source>
        <dbReference type="SAM" id="MobiDB-lite"/>
    </source>
</evidence>
<keyword evidence="3" id="KW-0808">Transferase</keyword>
<evidence type="ECO:0000256" key="3">
    <source>
        <dbReference type="ARBA" id="ARBA00022679"/>
    </source>
</evidence>
<feature type="region of interest" description="Disordered" evidence="9">
    <location>
        <begin position="27"/>
        <end position="148"/>
    </location>
</feature>
<dbReference type="PROSITE" id="PS50089">
    <property type="entry name" value="ZF_RING_2"/>
    <property type="match status" value="1"/>
</dbReference>
<evidence type="ECO:0000256" key="7">
    <source>
        <dbReference type="ARBA" id="ARBA00022833"/>
    </source>
</evidence>
<feature type="compositionally biased region" description="Basic and acidic residues" evidence="9">
    <location>
        <begin position="27"/>
        <end position="42"/>
    </location>
</feature>
<evidence type="ECO:0000259" key="10">
    <source>
        <dbReference type="PROSITE" id="PS50089"/>
    </source>
</evidence>
<accession>A0A9Q0CPX2</accession>
<comment type="catalytic activity">
    <reaction evidence="1">
        <text>S-ubiquitinyl-[E2 ubiquitin-conjugating enzyme]-L-cysteine + [acceptor protein]-L-lysine = [E2 ubiquitin-conjugating enzyme]-L-cysteine + N(6)-ubiquitinyl-[acceptor protein]-L-lysine.</text>
        <dbReference type="EC" id="2.3.2.27"/>
    </reaction>
</comment>
<evidence type="ECO:0000256" key="6">
    <source>
        <dbReference type="ARBA" id="ARBA00022786"/>
    </source>
</evidence>
<keyword evidence="6" id="KW-0833">Ubl conjugation pathway</keyword>
<dbReference type="Gene3D" id="3.30.40.10">
    <property type="entry name" value="Zinc/RING finger domain, C3HC4 (zinc finger)"/>
    <property type="match status" value="1"/>
</dbReference>
<keyword evidence="7" id="KW-0862">Zinc</keyword>
<proteinExistence type="predicted"/>
<protein>
    <recommendedName>
        <fullName evidence="2">RING-type E3 ubiquitin transferase</fullName>
        <ecNumber evidence="2">2.3.2.27</ecNumber>
    </recommendedName>
</protein>
<keyword evidence="4" id="KW-0479">Metal-binding</keyword>
<dbReference type="OrthoDB" id="8062037at2759"/>